<evidence type="ECO:0000256" key="1">
    <source>
        <dbReference type="ARBA" id="ARBA00009500"/>
    </source>
</evidence>
<evidence type="ECO:0000313" key="6">
    <source>
        <dbReference type="Proteomes" id="UP000694941"/>
    </source>
</evidence>
<dbReference type="GeneID" id="106458313"/>
<dbReference type="InterPro" id="IPR042185">
    <property type="entry name" value="Serpin_sf_2"/>
</dbReference>
<dbReference type="InterPro" id="IPR036186">
    <property type="entry name" value="Serpin_sf"/>
</dbReference>
<keyword evidence="3" id="KW-0722">Serine protease inhibitor</keyword>
<dbReference type="InterPro" id="IPR042178">
    <property type="entry name" value="Serpin_sf_1"/>
</dbReference>
<sequence length="373" mass="42420">MERLASACDNFGLDLYRICWNKNKDGNIFFSPFSISAALAMILEGAKGDTAEQLWHTLYIAGMKEPDVEKEYRAYLNLIKSPGPNIILDIANNIFVQKDYHIYPEFQEVLQKYYGADAKEVDFGAHHEEVRQEINKWVAGATEEKIKELFSQGVIGSVTHMVVANAAYLKGNWGFIFDPKETRKVPFYLSETETVDVDMMHKKGEFRYSICPELKCTALELPYIGDKLAMVILLPNEVDGLLYLEEEISVLSLGMIFGRMMNEEEVCVSLPKFKLEESLSLGEMAKEMGAKDLFSKNADLSGISNKEDLHVDAMIHKAYFEIAEGGQEPTQKPLPLFRYTPEIDFVVNRPFLFLIRDLKYGIVLFLGSIKKPF</sequence>
<organism evidence="6 7">
    <name type="scientific">Limulus polyphemus</name>
    <name type="common">Atlantic horseshoe crab</name>
    <dbReference type="NCBI Taxonomy" id="6850"/>
    <lineage>
        <taxon>Eukaryota</taxon>
        <taxon>Metazoa</taxon>
        <taxon>Ecdysozoa</taxon>
        <taxon>Arthropoda</taxon>
        <taxon>Chelicerata</taxon>
        <taxon>Merostomata</taxon>
        <taxon>Xiphosura</taxon>
        <taxon>Limulidae</taxon>
        <taxon>Limulus</taxon>
    </lineage>
</organism>
<accession>A0ABM1B261</accession>
<dbReference type="RefSeq" id="XP_013773269.1">
    <property type="nucleotide sequence ID" value="XM_013917815.2"/>
</dbReference>
<proteinExistence type="inferred from homology"/>
<gene>
    <name evidence="7" type="primary">LOC106458313</name>
</gene>
<dbReference type="Gene3D" id="3.30.497.10">
    <property type="entry name" value="Antithrombin, subunit I, domain 2"/>
    <property type="match status" value="1"/>
</dbReference>
<keyword evidence="2" id="KW-0646">Protease inhibitor</keyword>
<dbReference type="CDD" id="cd00172">
    <property type="entry name" value="serpin"/>
    <property type="match status" value="1"/>
</dbReference>
<protein>
    <submittedName>
        <fullName evidence="7">Leukocyte elastase inhibitor-like</fullName>
    </submittedName>
</protein>
<dbReference type="InterPro" id="IPR023795">
    <property type="entry name" value="Serpin_CS"/>
</dbReference>
<keyword evidence="6" id="KW-1185">Reference proteome</keyword>
<dbReference type="PROSITE" id="PS00284">
    <property type="entry name" value="SERPIN"/>
    <property type="match status" value="1"/>
</dbReference>
<dbReference type="Proteomes" id="UP000694941">
    <property type="component" value="Unplaced"/>
</dbReference>
<evidence type="ECO:0000256" key="3">
    <source>
        <dbReference type="ARBA" id="ARBA00022900"/>
    </source>
</evidence>
<evidence type="ECO:0000259" key="5">
    <source>
        <dbReference type="SMART" id="SM00093"/>
    </source>
</evidence>
<comment type="similarity">
    <text evidence="1 4">Belongs to the serpin family.</text>
</comment>
<dbReference type="SUPFAM" id="SSF56574">
    <property type="entry name" value="Serpins"/>
    <property type="match status" value="1"/>
</dbReference>
<dbReference type="PANTHER" id="PTHR11461:SF211">
    <property type="entry name" value="GH10112P-RELATED"/>
    <property type="match status" value="1"/>
</dbReference>
<dbReference type="InterPro" id="IPR000215">
    <property type="entry name" value="Serpin_fam"/>
</dbReference>
<feature type="domain" description="Serpin" evidence="5">
    <location>
        <begin position="13"/>
        <end position="372"/>
    </location>
</feature>
<evidence type="ECO:0000256" key="2">
    <source>
        <dbReference type="ARBA" id="ARBA00022690"/>
    </source>
</evidence>
<dbReference type="Gene3D" id="2.30.39.10">
    <property type="entry name" value="Alpha-1-antitrypsin, domain 1"/>
    <property type="match status" value="1"/>
</dbReference>
<dbReference type="SMART" id="SM00093">
    <property type="entry name" value="SERPIN"/>
    <property type="match status" value="1"/>
</dbReference>
<name>A0ABM1B261_LIMPO</name>
<reference evidence="7" key="1">
    <citation type="submission" date="2025-08" db="UniProtKB">
        <authorList>
            <consortium name="RefSeq"/>
        </authorList>
    </citation>
    <scope>IDENTIFICATION</scope>
    <source>
        <tissue evidence="7">Muscle</tissue>
    </source>
</reference>
<evidence type="ECO:0000256" key="4">
    <source>
        <dbReference type="RuleBase" id="RU000411"/>
    </source>
</evidence>
<evidence type="ECO:0000313" key="7">
    <source>
        <dbReference type="RefSeq" id="XP_013773269.1"/>
    </source>
</evidence>
<dbReference type="PANTHER" id="PTHR11461">
    <property type="entry name" value="SERINE PROTEASE INHIBITOR, SERPIN"/>
    <property type="match status" value="1"/>
</dbReference>
<dbReference type="InterPro" id="IPR023796">
    <property type="entry name" value="Serpin_dom"/>
</dbReference>
<dbReference type="Pfam" id="PF00079">
    <property type="entry name" value="Serpin"/>
    <property type="match status" value="1"/>
</dbReference>